<evidence type="ECO:0000313" key="4">
    <source>
        <dbReference type="WBParaSite" id="HNAJ_0001121901-mRNA-1"/>
    </source>
</evidence>
<reference evidence="2 3" key="2">
    <citation type="submission" date="2018-11" db="EMBL/GenBank/DDBJ databases">
        <authorList>
            <consortium name="Pathogen Informatics"/>
        </authorList>
    </citation>
    <scope>NUCLEOTIDE SEQUENCE [LARGE SCALE GENOMIC DNA]</scope>
</reference>
<dbReference type="EMBL" id="UZAE01013433">
    <property type="protein sequence ID" value="VDO09830.1"/>
    <property type="molecule type" value="Genomic_DNA"/>
</dbReference>
<feature type="transmembrane region" description="Helical" evidence="1">
    <location>
        <begin position="131"/>
        <end position="153"/>
    </location>
</feature>
<gene>
    <name evidence="2" type="ORF">HNAJ_LOCUS11209</name>
</gene>
<evidence type="ECO:0000313" key="3">
    <source>
        <dbReference type="Proteomes" id="UP000278807"/>
    </source>
</evidence>
<keyword evidence="1" id="KW-1133">Transmembrane helix</keyword>
<reference evidence="4" key="1">
    <citation type="submission" date="2017-02" db="UniProtKB">
        <authorList>
            <consortium name="WormBaseParasite"/>
        </authorList>
    </citation>
    <scope>IDENTIFICATION</scope>
</reference>
<evidence type="ECO:0000256" key="1">
    <source>
        <dbReference type="SAM" id="Phobius"/>
    </source>
</evidence>
<keyword evidence="1" id="KW-0812">Transmembrane</keyword>
<dbReference type="STRING" id="102285.A0A0R3TU08"/>
<name>A0A0R3TU08_RODNA</name>
<protein>
    <submittedName>
        <fullName evidence="2 4">Uncharacterized protein</fullName>
    </submittedName>
</protein>
<keyword evidence="3" id="KW-1185">Reference proteome</keyword>
<dbReference type="AlphaFoldDB" id="A0A0R3TU08"/>
<organism evidence="4">
    <name type="scientific">Rodentolepis nana</name>
    <name type="common">Dwarf tapeworm</name>
    <name type="synonym">Hymenolepis nana</name>
    <dbReference type="NCBI Taxonomy" id="102285"/>
    <lineage>
        <taxon>Eukaryota</taxon>
        <taxon>Metazoa</taxon>
        <taxon>Spiralia</taxon>
        <taxon>Lophotrochozoa</taxon>
        <taxon>Platyhelminthes</taxon>
        <taxon>Cestoda</taxon>
        <taxon>Eucestoda</taxon>
        <taxon>Cyclophyllidea</taxon>
        <taxon>Hymenolepididae</taxon>
        <taxon>Rodentolepis</taxon>
    </lineage>
</organism>
<dbReference type="Proteomes" id="UP000278807">
    <property type="component" value="Unassembled WGS sequence"/>
</dbReference>
<proteinExistence type="predicted"/>
<accession>A0A0R3TU08</accession>
<feature type="transmembrane region" description="Helical" evidence="1">
    <location>
        <begin position="106"/>
        <end position="125"/>
    </location>
</feature>
<dbReference type="OrthoDB" id="420519at2759"/>
<dbReference type="WBParaSite" id="HNAJ_0001121901-mRNA-1">
    <property type="protein sequence ID" value="HNAJ_0001121901-mRNA-1"/>
    <property type="gene ID" value="HNAJ_0001121901"/>
</dbReference>
<evidence type="ECO:0000313" key="2">
    <source>
        <dbReference type="EMBL" id="VDO09830.1"/>
    </source>
</evidence>
<keyword evidence="1" id="KW-0472">Membrane</keyword>
<sequence>MYTRSGLDDRVIGAFLLRTVGQTFVTCQNAGTKRVTGIRKFATNSELLVLGRCFPKNLFPVLKDRSERAFRSPETEKPPPSLSSLVFGARTLVTELLEDLIRTWKVIIVCLILAAFASFLWIVLLRLCTCVMVYFTLIVFMALFALATGFCFWRYAVLKKPTSQPPPFYLTLDITIYFRYSTTWLIL</sequence>